<dbReference type="Proteomes" id="UP000187203">
    <property type="component" value="Unassembled WGS sequence"/>
</dbReference>
<dbReference type="EMBL" id="AWUE01020602">
    <property type="protein sequence ID" value="OMO67491.1"/>
    <property type="molecule type" value="Genomic_DNA"/>
</dbReference>
<dbReference type="AlphaFoldDB" id="A0A1R3HAY9"/>
<sequence length="104" mass="12179">MVNHTDDGDLLKEAIFLEVSMQTHLQPRPNFRLRLWLKQMCALAFNGEISEEEAHRVMELLEGQTCQGFWPCMILMIMSRCQYSQLCFVWVEIAASLHKQFTQS</sequence>
<reference evidence="2" key="1">
    <citation type="submission" date="2013-09" db="EMBL/GenBank/DDBJ databases">
        <title>Corchorus olitorius genome sequencing.</title>
        <authorList>
            <person name="Alam M."/>
            <person name="Haque M.S."/>
            <person name="Islam M.S."/>
            <person name="Emdad E.M."/>
            <person name="Islam M.M."/>
            <person name="Ahmed B."/>
            <person name="Halim A."/>
            <person name="Hossen Q.M.M."/>
            <person name="Hossain M.Z."/>
            <person name="Ahmed R."/>
            <person name="Khan M.M."/>
            <person name="Islam R."/>
            <person name="Rashid M.M."/>
            <person name="Khan S.A."/>
            <person name="Rahman M.S."/>
            <person name="Alam M."/>
            <person name="Yahiya A.S."/>
            <person name="Khan M.S."/>
            <person name="Azam M.S."/>
            <person name="Haque T."/>
            <person name="Lashkar M.Z.H."/>
            <person name="Akhand A.I."/>
            <person name="Morshed G."/>
            <person name="Roy S."/>
            <person name="Uddin K.S."/>
            <person name="Rabeya T."/>
            <person name="Hossain A.S."/>
            <person name="Chowdhury A."/>
            <person name="Snigdha A.R."/>
            <person name="Mortoza M.S."/>
            <person name="Matin S.A."/>
            <person name="Hoque S.M.E."/>
            <person name="Islam M.K."/>
            <person name="Roy D.K."/>
            <person name="Haider R."/>
            <person name="Moosa M.M."/>
            <person name="Elias S.M."/>
            <person name="Hasan A.M."/>
            <person name="Jahan S."/>
            <person name="Shafiuddin M."/>
            <person name="Mahmood N."/>
            <person name="Shommy N.S."/>
        </authorList>
    </citation>
    <scope>NUCLEOTIDE SEQUENCE [LARGE SCALE GENOMIC DNA]</scope>
    <source>
        <strain evidence="2">cv. O-4</strain>
    </source>
</reference>
<organism evidence="1 2">
    <name type="scientific">Corchorus olitorius</name>
    <dbReference type="NCBI Taxonomy" id="93759"/>
    <lineage>
        <taxon>Eukaryota</taxon>
        <taxon>Viridiplantae</taxon>
        <taxon>Streptophyta</taxon>
        <taxon>Embryophyta</taxon>
        <taxon>Tracheophyta</taxon>
        <taxon>Spermatophyta</taxon>
        <taxon>Magnoliopsida</taxon>
        <taxon>eudicotyledons</taxon>
        <taxon>Gunneridae</taxon>
        <taxon>Pentapetalae</taxon>
        <taxon>rosids</taxon>
        <taxon>malvids</taxon>
        <taxon>Malvales</taxon>
        <taxon>Malvaceae</taxon>
        <taxon>Grewioideae</taxon>
        <taxon>Apeibeae</taxon>
        <taxon>Corchorus</taxon>
    </lineage>
</organism>
<accession>A0A1R3HAY9</accession>
<proteinExistence type="predicted"/>
<comment type="caution">
    <text evidence="1">The sequence shown here is derived from an EMBL/GenBank/DDBJ whole genome shotgun (WGS) entry which is preliminary data.</text>
</comment>
<gene>
    <name evidence="1" type="ORF">COLO4_30134</name>
</gene>
<evidence type="ECO:0000313" key="2">
    <source>
        <dbReference type="Proteomes" id="UP000187203"/>
    </source>
</evidence>
<keyword evidence="2" id="KW-1185">Reference proteome</keyword>
<protein>
    <submittedName>
        <fullName evidence="1">Docking protein 2</fullName>
    </submittedName>
</protein>
<name>A0A1R3HAY9_9ROSI</name>
<evidence type="ECO:0000313" key="1">
    <source>
        <dbReference type="EMBL" id="OMO67491.1"/>
    </source>
</evidence>